<dbReference type="InterPro" id="IPR049251">
    <property type="entry name" value="DUF6884"/>
</dbReference>
<accession>A0A4U1J858</accession>
<evidence type="ECO:0000313" key="2">
    <source>
        <dbReference type="EMBL" id="TKD03402.1"/>
    </source>
</evidence>
<reference evidence="2 3" key="1">
    <citation type="submission" date="2019-04" db="EMBL/GenBank/DDBJ databases">
        <authorList>
            <person name="Li Y."/>
            <person name="Wang J."/>
        </authorList>
    </citation>
    <scope>NUCLEOTIDE SEQUENCE [LARGE SCALE GENOMIC DNA]</scope>
    <source>
        <strain evidence="2 3">DSM 14668</strain>
    </source>
</reference>
<name>A0A4U1J858_9BACT</name>
<feature type="domain" description="DUF6884" evidence="1">
    <location>
        <begin position="12"/>
        <end position="145"/>
    </location>
</feature>
<dbReference type="AlphaFoldDB" id="A0A4U1J858"/>
<evidence type="ECO:0000259" key="1">
    <source>
        <dbReference type="Pfam" id="PF21818"/>
    </source>
</evidence>
<dbReference type="EMBL" id="SSMQ01000029">
    <property type="protein sequence ID" value="TKD03402.1"/>
    <property type="molecule type" value="Genomic_DNA"/>
</dbReference>
<evidence type="ECO:0000313" key="3">
    <source>
        <dbReference type="Proteomes" id="UP000309215"/>
    </source>
</evidence>
<dbReference type="Proteomes" id="UP000309215">
    <property type="component" value="Unassembled WGS sequence"/>
</dbReference>
<dbReference type="RefSeq" id="WP_136931755.1">
    <property type="nucleotide sequence ID" value="NZ_SSMQ01000029.1"/>
</dbReference>
<protein>
    <recommendedName>
        <fullName evidence="1">DUF6884 domain-containing protein</fullName>
    </recommendedName>
</protein>
<organism evidence="2 3">
    <name type="scientific">Polyangium fumosum</name>
    <dbReference type="NCBI Taxonomy" id="889272"/>
    <lineage>
        <taxon>Bacteria</taxon>
        <taxon>Pseudomonadati</taxon>
        <taxon>Myxococcota</taxon>
        <taxon>Polyangia</taxon>
        <taxon>Polyangiales</taxon>
        <taxon>Polyangiaceae</taxon>
        <taxon>Polyangium</taxon>
    </lineage>
</organism>
<proteinExistence type="predicted"/>
<sequence length="165" mass="18471">MFTDKQPGAKRVALVGCAALKSKRPAPAKDFYTSALFRAAYAYAEKTCDVVIIVSAFYGAVTPKTVLHPYDRNLRTFRKSEREGWGVRTVGEILPSFRPPPQLVIVAGEIYADALLHGAHWHNLPLPEQPLRRIRGCGTRVKWLKNNTPLSTGRRREEEDERAGA</sequence>
<dbReference type="Pfam" id="PF21818">
    <property type="entry name" value="DUF6884"/>
    <property type="match status" value="1"/>
</dbReference>
<comment type="caution">
    <text evidence="2">The sequence shown here is derived from an EMBL/GenBank/DDBJ whole genome shotgun (WGS) entry which is preliminary data.</text>
</comment>
<keyword evidence="3" id="KW-1185">Reference proteome</keyword>
<dbReference type="OrthoDB" id="5507671at2"/>
<gene>
    <name evidence="2" type="ORF">E8A74_25905</name>
</gene>